<dbReference type="NCBIfam" id="NF040713">
    <property type="entry name" value="ZapE"/>
    <property type="match status" value="1"/>
</dbReference>
<comment type="similarity">
    <text evidence="1">Belongs to the AFG1 ATPase family.</text>
</comment>
<evidence type="ECO:0000256" key="3">
    <source>
        <dbReference type="ARBA" id="ARBA00022840"/>
    </source>
</evidence>
<protein>
    <submittedName>
        <fullName evidence="4">AFG1-like ATPase-domain-containing protein</fullName>
    </submittedName>
</protein>
<keyword evidence="2" id="KW-0547">Nucleotide-binding</keyword>
<feature type="non-terminal residue" evidence="4">
    <location>
        <position position="1"/>
    </location>
</feature>
<sequence>STGIVMSDPFLHYQSLLKVNYFRPDDSQLRAVKELQKLYRRIDGYVPPVDFARKIKQVEKLLRKSPTINPVRKFLSSASDGALVKQLSWEEELLNIDSPKGLMLSGSVGTGKSMLIDILLPMKKRWHYNAFMLELFARLNRERDDEYILLKIAYELIEESPILAIDEFQLGDPASARILKGVLIYFWKMGGVLICTSNRMPEDLYSGSFQAEQFKSFTELLSTRCVVHDMRSGRDFRKEVTDQLAMYHAPNQETRPMEEVVAELMPSPTSTTINIHSRTVAIPAQQDGVVKFDFSYLCEADLGPADYISIASKYTTIILDKVPILMLNKKNEARRFISLIDALYESKCKLLIRAEATPDQLFFPETGGMASTDSIASEAFSETYYDVTNPNRPNVSSYAATKPEDQRDAVQQAMPKQDFGRLNAFTGQDEQFAFGRAASRLYEMTSKEWWDKVQHLPNEAEERTWELTLSDRTRLGARDGKRPIEFKHGASPFRVHPQPPPRFSMEHFWQMV</sequence>
<accession>A0A1Y2FQM8</accession>
<dbReference type="PANTHER" id="PTHR12169:SF2">
    <property type="entry name" value="AFG1P"/>
    <property type="match status" value="1"/>
</dbReference>
<dbReference type="OrthoDB" id="548867at2759"/>
<keyword evidence="3" id="KW-0067">ATP-binding</keyword>
<name>A0A1Y2FQM8_PROLT</name>
<gene>
    <name evidence="4" type="ORF">BCR37DRAFT_335916</name>
</gene>
<evidence type="ECO:0000256" key="1">
    <source>
        <dbReference type="ARBA" id="ARBA00010322"/>
    </source>
</evidence>
<dbReference type="GO" id="GO:0005524">
    <property type="term" value="F:ATP binding"/>
    <property type="evidence" value="ECO:0007669"/>
    <property type="project" value="UniProtKB-KW"/>
</dbReference>
<dbReference type="InterPro" id="IPR005654">
    <property type="entry name" value="ATPase_AFG1-like"/>
</dbReference>
<evidence type="ECO:0000313" key="5">
    <source>
        <dbReference type="Proteomes" id="UP000193685"/>
    </source>
</evidence>
<dbReference type="OMA" id="WMAKKLV"/>
<dbReference type="PANTHER" id="PTHR12169">
    <property type="entry name" value="ATPASE N2B"/>
    <property type="match status" value="1"/>
</dbReference>
<comment type="caution">
    <text evidence="4">The sequence shown here is derived from an EMBL/GenBank/DDBJ whole genome shotgun (WGS) entry which is preliminary data.</text>
</comment>
<dbReference type="EMBL" id="MCFI01000005">
    <property type="protein sequence ID" value="ORY85005.1"/>
    <property type="molecule type" value="Genomic_DNA"/>
</dbReference>
<evidence type="ECO:0000256" key="2">
    <source>
        <dbReference type="ARBA" id="ARBA00022741"/>
    </source>
</evidence>
<dbReference type="AlphaFoldDB" id="A0A1Y2FQM8"/>
<feature type="non-terminal residue" evidence="4">
    <location>
        <position position="512"/>
    </location>
</feature>
<dbReference type="InterPro" id="IPR027417">
    <property type="entry name" value="P-loop_NTPase"/>
</dbReference>
<dbReference type="GO" id="GO:0005739">
    <property type="term" value="C:mitochondrion"/>
    <property type="evidence" value="ECO:0007669"/>
    <property type="project" value="TreeGrafter"/>
</dbReference>
<dbReference type="Pfam" id="PF03969">
    <property type="entry name" value="AFG1_ATPase"/>
    <property type="match status" value="1"/>
</dbReference>
<proteinExistence type="inferred from homology"/>
<keyword evidence="5" id="KW-1185">Reference proteome</keyword>
<dbReference type="Gene3D" id="3.40.50.300">
    <property type="entry name" value="P-loop containing nucleotide triphosphate hydrolases"/>
    <property type="match status" value="1"/>
</dbReference>
<dbReference type="Proteomes" id="UP000193685">
    <property type="component" value="Unassembled WGS sequence"/>
</dbReference>
<reference evidence="4 5" key="1">
    <citation type="submission" date="2016-07" db="EMBL/GenBank/DDBJ databases">
        <title>Pervasive Adenine N6-methylation of Active Genes in Fungi.</title>
        <authorList>
            <consortium name="DOE Joint Genome Institute"/>
            <person name="Mondo S.J."/>
            <person name="Dannebaum R.O."/>
            <person name="Kuo R.C."/>
            <person name="Labutti K."/>
            <person name="Haridas S."/>
            <person name="Kuo A."/>
            <person name="Salamov A."/>
            <person name="Ahrendt S.R."/>
            <person name="Lipzen A."/>
            <person name="Sullivan W."/>
            <person name="Andreopoulos W.B."/>
            <person name="Clum A."/>
            <person name="Lindquist E."/>
            <person name="Daum C."/>
            <person name="Ramamoorthy G.K."/>
            <person name="Gryganskyi A."/>
            <person name="Culley D."/>
            <person name="Magnuson J.K."/>
            <person name="James T.Y."/>
            <person name="O'Malley M.A."/>
            <person name="Stajich J.E."/>
            <person name="Spatafora J.W."/>
            <person name="Visel A."/>
            <person name="Grigoriev I.V."/>
        </authorList>
    </citation>
    <scope>NUCLEOTIDE SEQUENCE [LARGE SCALE GENOMIC DNA]</scope>
    <source>
        <strain evidence="4 5">12-1054</strain>
    </source>
</reference>
<dbReference type="GeneID" id="63783804"/>
<dbReference type="GO" id="GO:0016887">
    <property type="term" value="F:ATP hydrolysis activity"/>
    <property type="evidence" value="ECO:0007669"/>
    <property type="project" value="InterPro"/>
</dbReference>
<evidence type="ECO:0000313" key="4">
    <source>
        <dbReference type="EMBL" id="ORY85005.1"/>
    </source>
</evidence>
<dbReference type="RefSeq" id="XP_040726788.1">
    <property type="nucleotide sequence ID" value="XM_040867205.1"/>
</dbReference>
<organism evidence="4 5">
    <name type="scientific">Protomyces lactucae-debilis</name>
    <dbReference type="NCBI Taxonomy" id="2754530"/>
    <lineage>
        <taxon>Eukaryota</taxon>
        <taxon>Fungi</taxon>
        <taxon>Dikarya</taxon>
        <taxon>Ascomycota</taxon>
        <taxon>Taphrinomycotina</taxon>
        <taxon>Taphrinomycetes</taxon>
        <taxon>Taphrinales</taxon>
        <taxon>Protomycetaceae</taxon>
        <taxon>Protomyces</taxon>
    </lineage>
</organism>
<dbReference type="SUPFAM" id="SSF52540">
    <property type="entry name" value="P-loop containing nucleoside triphosphate hydrolases"/>
    <property type="match status" value="1"/>
</dbReference>